<gene>
    <name evidence="1" type="ORF">ACFYXI_42200</name>
</gene>
<dbReference type="RefSeq" id="WP_387418318.1">
    <property type="nucleotide sequence ID" value="NZ_CP191998.1"/>
</dbReference>
<evidence type="ECO:0000313" key="1">
    <source>
        <dbReference type="EMBL" id="MFF3672155.1"/>
    </source>
</evidence>
<dbReference type="InterPro" id="IPR036770">
    <property type="entry name" value="Ankyrin_rpt-contain_sf"/>
</dbReference>
<organism evidence="1 2">
    <name type="scientific">Microtetraspora malaysiensis</name>
    <dbReference type="NCBI Taxonomy" id="161358"/>
    <lineage>
        <taxon>Bacteria</taxon>
        <taxon>Bacillati</taxon>
        <taxon>Actinomycetota</taxon>
        <taxon>Actinomycetes</taxon>
        <taxon>Streptosporangiales</taxon>
        <taxon>Streptosporangiaceae</taxon>
        <taxon>Microtetraspora</taxon>
    </lineage>
</organism>
<dbReference type="Pfam" id="PF12796">
    <property type="entry name" value="Ank_2"/>
    <property type="match status" value="1"/>
</dbReference>
<dbReference type="InterPro" id="IPR002110">
    <property type="entry name" value="Ankyrin_rpt"/>
</dbReference>
<reference evidence="1 2" key="1">
    <citation type="submission" date="2024-10" db="EMBL/GenBank/DDBJ databases">
        <title>The Natural Products Discovery Center: Release of the First 8490 Sequenced Strains for Exploring Actinobacteria Biosynthetic Diversity.</title>
        <authorList>
            <person name="Kalkreuter E."/>
            <person name="Kautsar S.A."/>
            <person name="Yang D."/>
            <person name="Bader C.D."/>
            <person name="Teijaro C.N."/>
            <person name="Fluegel L."/>
            <person name="Davis C.M."/>
            <person name="Simpson J.R."/>
            <person name="Lauterbach L."/>
            <person name="Steele A.D."/>
            <person name="Gui C."/>
            <person name="Meng S."/>
            <person name="Li G."/>
            <person name="Viehrig K."/>
            <person name="Ye F."/>
            <person name="Su P."/>
            <person name="Kiefer A.F."/>
            <person name="Nichols A."/>
            <person name="Cepeda A.J."/>
            <person name="Yan W."/>
            <person name="Fan B."/>
            <person name="Jiang Y."/>
            <person name="Adhikari A."/>
            <person name="Zheng C.-J."/>
            <person name="Schuster L."/>
            <person name="Cowan T.M."/>
            <person name="Smanski M.J."/>
            <person name="Chevrette M.G."/>
            <person name="De Carvalho L.P.S."/>
            <person name="Shen B."/>
        </authorList>
    </citation>
    <scope>NUCLEOTIDE SEQUENCE [LARGE SCALE GENOMIC DNA]</scope>
    <source>
        <strain evidence="1 2">NPDC002173</strain>
    </source>
</reference>
<accession>A0ABW6T4C8</accession>
<name>A0ABW6T4C8_9ACTN</name>
<evidence type="ECO:0000313" key="2">
    <source>
        <dbReference type="Proteomes" id="UP001602013"/>
    </source>
</evidence>
<dbReference type="Proteomes" id="UP001602013">
    <property type="component" value="Unassembled WGS sequence"/>
</dbReference>
<protein>
    <submittedName>
        <fullName evidence="1">Ankyrin repeat domain-containing protein</fullName>
    </submittedName>
</protein>
<proteinExistence type="predicted"/>
<keyword evidence="2" id="KW-1185">Reference proteome</keyword>
<sequence>MDLSSSGWSGIDCQDWTKLDVIRARLDAGADPDSGPHVWESALQTAAREGSPEVVAELARRVTDVDAESDGRTALWDAVFENRPGNARALVSAGADPWRPMMSGWSPGRLSLVTRHPGLFGTPPGGVGLSAEETAAVAEARRLITSLGSWDDDGMSLACVAGIDAAEAARRLAAVPANEAEVEEIMEDPFADMDASLALAGITDVPGGCVLSQMCGYALSAPGVGERLSTGTVCYSMFANPKSGNQGGVFRDGVTEDWDTHPGGGSVDSGMSALEILTTFLYQGHAVAYCCARAGLRLPDARAFTGNPDMWVRLPGDYWR</sequence>
<dbReference type="EMBL" id="JBIASD010000070">
    <property type="protein sequence ID" value="MFF3672155.1"/>
    <property type="molecule type" value="Genomic_DNA"/>
</dbReference>
<dbReference type="SUPFAM" id="SSF48403">
    <property type="entry name" value="Ankyrin repeat"/>
    <property type="match status" value="1"/>
</dbReference>
<comment type="caution">
    <text evidence="1">The sequence shown here is derived from an EMBL/GenBank/DDBJ whole genome shotgun (WGS) entry which is preliminary data.</text>
</comment>
<dbReference type="Gene3D" id="1.25.40.20">
    <property type="entry name" value="Ankyrin repeat-containing domain"/>
    <property type="match status" value="1"/>
</dbReference>